<dbReference type="EMBL" id="CP029550">
    <property type="protein sequence ID" value="AWN40512.1"/>
    <property type="molecule type" value="Genomic_DNA"/>
</dbReference>
<dbReference type="OrthoDB" id="9783791at2"/>
<organism evidence="2 3">
    <name type="scientific">Methylobacterium durans</name>
    <dbReference type="NCBI Taxonomy" id="2202825"/>
    <lineage>
        <taxon>Bacteria</taxon>
        <taxon>Pseudomonadati</taxon>
        <taxon>Pseudomonadota</taxon>
        <taxon>Alphaproteobacteria</taxon>
        <taxon>Hyphomicrobiales</taxon>
        <taxon>Methylobacteriaceae</taxon>
        <taxon>Methylobacterium</taxon>
    </lineage>
</organism>
<dbReference type="RefSeq" id="WP_109888717.1">
    <property type="nucleotide sequence ID" value="NZ_CP029550.1"/>
</dbReference>
<keyword evidence="3" id="KW-1185">Reference proteome</keyword>
<evidence type="ECO:0000313" key="3">
    <source>
        <dbReference type="Proteomes" id="UP000245926"/>
    </source>
</evidence>
<dbReference type="KEGG" id="mets:DK389_08195"/>
<gene>
    <name evidence="2" type="ORF">DK389_08195</name>
</gene>
<dbReference type="Proteomes" id="UP000245926">
    <property type="component" value="Chromosome"/>
</dbReference>
<protein>
    <recommendedName>
        <fullName evidence="4">Polysaccharide pyruvyl transferase domain-containing protein</fullName>
    </recommendedName>
</protein>
<feature type="compositionally biased region" description="Basic and acidic residues" evidence="1">
    <location>
        <begin position="286"/>
        <end position="299"/>
    </location>
</feature>
<reference evidence="3" key="1">
    <citation type="submission" date="2018-05" db="EMBL/GenBank/DDBJ databases">
        <title>Complete Genome Sequence of Methylobacterium sp. 17SD2-17.</title>
        <authorList>
            <person name="Srinivasan S."/>
        </authorList>
    </citation>
    <scope>NUCLEOTIDE SEQUENCE [LARGE SCALE GENOMIC DNA]</scope>
    <source>
        <strain evidence="3">17SD2-17</strain>
    </source>
</reference>
<evidence type="ECO:0000256" key="1">
    <source>
        <dbReference type="SAM" id="MobiDB-lite"/>
    </source>
</evidence>
<evidence type="ECO:0008006" key="4">
    <source>
        <dbReference type="Google" id="ProtNLM"/>
    </source>
</evidence>
<feature type="compositionally biased region" description="Low complexity" evidence="1">
    <location>
        <begin position="265"/>
        <end position="284"/>
    </location>
</feature>
<name>A0A2U8W580_9HYPH</name>
<accession>A0A2U8W580</accession>
<proteinExistence type="predicted"/>
<dbReference type="AlphaFoldDB" id="A0A2U8W580"/>
<feature type="region of interest" description="Disordered" evidence="1">
    <location>
        <begin position="212"/>
        <end position="299"/>
    </location>
</feature>
<sequence length="299" mass="32008">MIAPIVHTPTVRDDHRSKTICVPHFLDTCRDADLLRRTGADLIVRPNIARTERAVFDLIDAIASSSFVLAGSLHAAIVACAYDVPFGYLDTGFVDIPFKWRDFSALVGIGTSFCDRVADARTIYEQVNRPRLRKPALLPMLAVAPFRVRLDILLKAYHHDMQQRDSASTHHGEPLKALLRQGDYSLLALAEACRDPAAQADKQASIGGEPIELSTHDDVSQPAVGTDAATVESDGPEPAISTAETGSEHPDPVSALPDILDAPQEAATVRAESAAAGEHAMADSSEAERGEAGSGTRDA</sequence>
<evidence type="ECO:0000313" key="2">
    <source>
        <dbReference type="EMBL" id="AWN40512.1"/>
    </source>
</evidence>